<dbReference type="OrthoDB" id="1862401at2759"/>
<dbReference type="Proteomes" id="UP000316621">
    <property type="component" value="Chromosome 7"/>
</dbReference>
<organism evidence="2 3">
    <name type="scientific">Papaver somniferum</name>
    <name type="common">Opium poppy</name>
    <dbReference type="NCBI Taxonomy" id="3469"/>
    <lineage>
        <taxon>Eukaryota</taxon>
        <taxon>Viridiplantae</taxon>
        <taxon>Streptophyta</taxon>
        <taxon>Embryophyta</taxon>
        <taxon>Tracheophyta</taxon>
        <taxon>Spermatophyta</taxon>
        <taxon>Magnoliopsida</taxon>
        <taxon>Ranunculales</taxon>
        <taxon>Papaveraceae</taxon>
        <taxon>Papaveroideae</taxon>
        <taxon>Papaver</taxon>
    </lineage>
</organism>
<dbReference type="InterPro" id="IPR023213">
    <property type="entry name" value="CAT-like_dom_sf"/>
</dbReference>
<dbReference type="EMBL" id="CM010721">
    <property type="protein sequence ID" value="RZC68661.1"/>
    <property type="molecule type" value="Genomic_DNA"/>
</dbReference>
<dbReference type="Gene3D" id="3.30.559.10">
    <property type="entry name" value="Chloramphenicol acetyltransferase-like domain"/>
    <property type="match status" value="2"/>
</dbReference>
<evidence type="ECO:0008006" key="4">
    <source>
        <dbReference type="Google" id="ProtNLM"/>
    </source>
</evidence>
<reference evidence="2 3" key="1">
    <citation type="journal article" date="2018" name="Science">
        <title>The opium poppy genome and morphinan production.</title>
        <authorList>
            <person name="Guo L."/>
            <person name="Winzer T."/>
            <person name="Yang X."/>
            <person name="Li Y."/>
            <person name="Ning Z."/>
            <person name="He Z."/>
            <person name="Teodor R."/>
            <person name="Lu Y."/>
            <person name="Bowser T.A."/>
            <person name="Graham I.A."/>
            <person name="Ye K."/>
        </authorList>
    </citation>
    <scope>NUCLEOTIDE SEQUENCE [LARGE SCALE GENOMIC DNA]</scope>
    <source>
        <strain evidence="3">cv. HN1</strain>
        <tissue evidence="2">Leaves</tissue>
    </source>
</reference>
<evidence type="ECO:0000313" key="3">
    <source>
        <dbReference type="Proteomes" id="UP000316621"/>
    </source>
</evidence>
<gene>
    <name evidence="2" type="ORF">C5167_031845</name>
</gene>
<sequence>MSTSIHAVENEVHENPVYDLKLSSVGPANVTESGVTYEPTNVDLAMKLHYLLGLYFFPKEAVEGLTIYNIKEAMFTLFNSFNMCCGRFRRSDESSRRPYIKCNDGGVRIIEAKCKYTIDECLEMKDCSLHKLLVYNQVLGTPELAISPPILVQFTWFKCGGMSIGLSWAHVLGDAFLASHLINSWGQLVSTGHPPHNLQKLESKTKMEGKRSFVDLQPLSRRVNPVGDYWKFVNNSNMITFCFQINATKLENILLKISGQCKARQIPTFECLSAIIWKTLAKIRTEVEPQVVTVCRNCYKVNNSHSGNNQIFGTVKAECQVKDANPSDLAGLMLDQTTHEKCQMDQVIEKDGRLSDFVVYGANLTFLDLEESEIYEMELKGHKPVFANYMVEGVANSGLVLVLPGPSNKGRTVTVILPENEILQLRAELGKEWCIV</sequence>
<comment type="similarity">
    <text evidence="1">Belongs to the plant acyltransferase family.</text>
</comment>
<protein>
    <recommendedName>
        <fullName evidence="4">Protein ECERIFERUM 26-like</fullName>
    </recommendedName>
</protein>
<accession>A0A4Y7K8X2</accession>
<dbReference type="OMA" id="SWAHIMG"/>
<dbReference type="AlphaFoldDB" id="A0A4Y7K8X2"/>
<name>A0A4Y7K8X2_PAPSO</name>
<dbReference type="Pfam" id="PF02458">
    <property type="entry name" value="Transferase"/>
    <property type="match status" value="1"/>
</dbReference>
<proteinExistence type="inferred from homology"/>
<dbReference type="InterPro" id="IPR050317">
    <property type="entry name" value="Plant_Fungal_Acyltransferase"/>
</dbReference>
<dbReference type="GO" id="GO:0016747">
    <property type="term" value="F:acyltransferase activity, transferring groups other than amino-acyl groups"/>
    <property type="evidence" value="ECO:0007669"/>
    <property type="project" value="TreeGrafter"/>
</dbReference>
<dbReference type="PANTHER" id="PTHR31642">
    <property type="entry name" value="TRICHOTHECENE 3-O-ACETYLTRANSFERASE"/>
    <property type="match status" value="1"/>
</dbReference>
<dbReference type="PANTHER" id="PTHR31642:SF115">
    <property type="entry name" value="PROTEIN ECERIFERUM 26-LIKE"/>
    <property type="match status" value="1"/>
</dbReference>
<keyword evidence="3" id="KW-1185">Reference proteome</keyword>
<evidence type="ECO:0000313" key="2">
    <source>
        <dbReference type="EMBL" id="RZC68661.1"/>
    </source>
</evidence>
<evidence type="ECO:0000256" key="1">
    <source>
        <dbReference type="ARBA" id="ARBA00009861"/>
    </source>
</evidence>
<dbReference type="Gramene" id="RZC68661">
    <property type="protein sequence ID" value="RZC68661"/>
    <property type="gene ID" value="C5167_031845"/>
</dbReference>